<dbReference type="AlphaFoldDB" id="A0A0G0VW03"/>
<reference evidence="1 2" key="1">
    <citation type="journal article" date="2015" name="Nature">
        <title>rRNA introns, odd ribosomes, and small enigmatic genomes across a large radiation of phyla.</title>
        <authorList>
            <person name="Brown C.T."/>
            <person name="Hug L.A."/>
            <person name="Thomas B.C."/>
            <person name="Sharon I."/>
            <person name="Castelle C.J."/>
            <person name="Singh A."/>
            <person name="Wilkins M.J."/>
            <person name="Williams K.H."/>
            <person name="Banfield J.F."/>
        </authorList>
    </citation>
    <scope>NUCLEOTIDE SEQUENCE [LARGE SCALE GENOMIC DNA]</scope>
</reference>
<organism evidence="1 2">
    <name type="scientific">Candidatus Curtissbacteria bacterium GW2011_GWA2_41_24</name>
    <dbReference type="NCBI Taxonomy" id="1618411"/>
    <lineage>
        <taxon>Bacteria</taxon>
        <taxon>Candidatus Curtissiibacteriota</taxon>
    </lineage>
</organism>
<dbReference type="EMBL" id="LCBC01000014">
    <property type="protein sequence ID" value="KKS03837.1"/>
    <property type="molecule type" value="Genomic_DNA"/>
</dbReference>
<evidence type="ECO:0000313" key="1">
    <source>
        <dbReference type="EMBL" id="KKS03837.1"/>
    </source>
</evidence>
<sequence length="46" mass="5450">MKTFIFRDFTIKNLICFSQTFRKLIGELRLFLEKTGVFCGKNSPIF</sequence>
<dbReference type="Proteomes" id="UP000034493">
    <property type="component" value="Unassembled WGS sequence"/>
</dbReference>
<protein>
    <submittedName>
        <fullName evidence="1">Uncharacterized protein</fullName>
    </submittedName>
</protein>
<accession>A0A0G0VW03</accession>
<comment type="caution">
    <text evidence="1">The sequence shown here is derived from an EMBL/GenBank/DDBJ whole genome shotgun (WGS) entry which is preliminary data.</text>
</comment>
<proteinExistence type="predicted"/>
<gene>
    <name evidence="1" type="ORF">UU56_C0014G0036</name>
</gene>
<name>A0A0G0VW03_9BACT</name>
<evidence type="ECO:0000313" key="2">
    <source>
        <dbReference type="Proteomes" id="UP000034493"/>
    </source>
</evidence>